<keyword evidence="2" id="KW-1185">Reference proteome</keyword>
<sequence>MFNIISGPFRPTLVALGGKACTRKANVRKRLRAVDSVIDTLVESGVQFKQLELAKQLPKEHEMQPRDKYTTFSRTARNHRKGVHKVPKFTRKALPRITPVGF</sequence>
<gene>
    <name evidence="1" type="ORF">EV182_006404</name>
</gene>
<name>A0ACC1H8Y7_9FUNG</name>
<dbReference type="EMBL" id="JAMZIH010007758">
    <property type="protein sequence ID" value="KAJ1672832.1"/>
    <property type="molecule type" value="Genomic_DNA"/>
</dbReference>
<protein>
    <submittedName>
        <fullName evidence="1">Uncharacterized protein</fullName>
    </submittedName>
</protein>
<proteinExistence type="predicted"/>
<organism evidence="1 2">
    <name type="scientific">Spiromyces aspiralis</name>
    <dbReference type="NCBI Taxonomy" id="68401"/>
    <lineage>
        <taxon>Eukaryota</taxon>
        <taxon>Fungi</taxon>
        <taxon>Fungi incertae sedis</taxon>
        <taxon>Zoopagomycota</taxon>
        <taxon>Kickxellomycotina</taxon>
        <taxon>Kickxellomycetes</taxon>
        <taxon>Kickxellales</taxon>
        <taxon>Kickxellaceae</taxon>
        <taxon>Spiromyces</taxon>
    </lineage>
</organism>
<reference evidence="1" key="1">
    <citation type="submission" date="2022-06" db="EMBL/GenBank/DDBJ databases">
        <title>Phylogenomic reconstructions and comparative analyses of Kickxellomycotina fungi.</title>
        <authorList>
            <person name="Reynolds N.K."/>
            <person name="Stajich J.E."/>
            <person name="Barry K."/>
            <person name="Grigoriev I.V."/>
            <person name="Crous P."/>
            <person name="Smith M.E."/>
        </authorList>
    </citation>
    <scope>NUCLEOTIDE SEQUENCE</scope>
    <source>
        <strain evidence="1">RSA 2271</strain>
    </source>
</reference>
<comment type="caution">
    <text evidence="1">The sequence shown here is derived from an EMBL/GenBank/DDBJ whole genome shotgun (WGS) entry which is preliminary data.</text>
</comment>
<accession>A0ACC1H8Y7</accession>
<evidence type="ECO:0000313" key="1">
    <source>
        <dbReference type="EMBL" id="KAJ1672832.1"/>
    </source>
</evidence>
<evidence type="ECO:0000313" key="2">
    <source>
        <dbReference type="Proteomes" id="UP001145114"/>
    </source>
</evidence>
<dbReference type="Proteomes" id="UP001145114">
    <property type="component" value="Unassembled WGS sequence"/>
</dbReference>